<proteinExistence type="predicted"/>
<dbReference type="AlphaFoldDB" id="A0A7S4LBI6"/>
<name>A0A7S4LBI6_9EUGL</name>
<protein>
    <submittedName>
        <fullName evidence="2">Uncharacterized protein</fullName>
    </submittedName>
</protein>
<reference evidence="2" key="1">
    <citation type="submission" date="2021-01" db="EMBL/GenBank/DDBJ databases">
        <authorList>
            <person name="Corre E."/>
            <person name="Pelletier E."/>
            <person name="Niang G."/>
            <person name="Scheremetjew M."/>
            <person name="Finn R."/>
            <person name="Kale V."/>
            <person name="Holt S."/>
            <person name="Cochrane G."/>
            <person name="Meng A."/>
            <person name="Brown T."/>
            <person name="Cohen L."/>
        </authorList>
    </citation>
    <scope>NUCLEOTIDE SEQUENCE</scope>
    <source>
        <strain evidence="2">CCMP1594</strain>
    </source>
</reference>
<accession>A0A7S4LBI6</accession>
<organism evidence="2">
    <name type="scientific">Eutreptiella gymnastica</name>
    <dbReference type="NCBI Taxonomy" id="73025"/>
    <lineage>
        <taxon>Eukaryota</taxon>
        <taxon>Discoba</taxon>
        <taxon>Euglenozoa</taxon>
        <taxon>Euglenida</taxon>
        <taxon>Spirocuta</taxon>
        <taxon>Euglenophyceae</taxon>
        <taxon>Eutreptiales</taxon>
        <taxon>Eutreptiaceae</taxon>
        <taxon>Eutreptiella</taxon>
    </lineage>
</organism>
<evidence type="ECO:0000313" key="2">
    <source>
        <dbReference type="EMBL" id="CAE0818472.1"/>
    </source>
</evidence>
<evidence type="ECO:0000256" key="1">
    <source>
        <dbReference type="SAM" id="MobiDB-lite"/>
    </source>
</evidence>
<dbReference type="EMBL" id="HBJA01085124">
    <property type="protein sequence ID" value="CAE0818472.1"/>
    <property type="molecule type" value="Transcribed_RNA"/>
</dbReference>
<gene>
    <name evidence="2" type="ORF">EGYM00163_LOCUS29640</name>
</gene>
<feature type="region of interest" description="Disordered" evidence="1">
    <location>
        <begin position="1"/>
        <end position="75"/>
    </location>
</feature>
<sequence>MPVGSSDAPDATKDKHSEPTCFVAQRQLSTAPSCHPPPTNPRQHTAEAPLQGSGGTNTRCKDSPAPSGSTPSACRPRTMAAGSVAGVWLVGLCEWPTAGARGGVPPDTTALQILFGPLYHPRH</sequence>